<dbReference type="InterPro" id="IPR000700">
    <property type="entry name" value="PAS-assoc_C"/>
</dbReference>
<dbReference type="InterPro" id="IPR001610">
    <property type="entry name" value="PAC"/>
</dbReference>
<keyword evidence="3" id="KW-0145">Chemotaxis</keyword>
<dbReference type="InterPro" id="IPR013655">
    <property type="entry name" value="PAS_fold_3"/>
</dbReference>
<dbReference type="SMART" id="SM00388">
    <property type="entry name" value="HisKA"/>
    <property type="match status" value="1"/>
</dbReference>
<evidence type="ECO:0000259" key="7">
    <source>
        <dbReference type="PROSITE" id="PS50113"/>
    </source>
</evidence>
<dbReference type="PROSITE" id="PS50123">
    <property type="entry name" value="CHER"/>
    <property type="match status" value="1"/>
</dbReference>
<evidence type="ECO:0000256" key="4">
    <source>
        <dbReference type="SAM" id="Coils"/>
    </source>
</evidence>
<reference evidence="10 11" key="1">
    <citation type="submission" date="2020-08" db="EMBL/GenBank/DDBJ databases">
        <title>Arenibacter gaetbuli sp. nov., isolated from a sand dune.</title>
        <authorList>
            <person name="Park S."/>
            <person name="Yoon J.-H."/>
        </authorList>
    </citation>
    <scope>NUCLEOTIDE SEQUENCE [LARGE SCALE GENOMIC DNA]</scope>
    <source>
        <strain evidence="10 11">BSSL-BM3</strain>
    </source>
</reference>
<keyword evidence="4" id="KW-0175">Coiled coil</keyword>
<dbReference type="InterPro" id="IPR029063">
    <property type="entry name" value="SAM-dependent_MTases_sf"/>
</dbReference>
<comment type="caution">
    <text evidence="10">The sequence shown here is derived from an EMBL/GenBank/DDBJ whole genome shotgun (WGS) entry which is preliminary data.</text>
</comment>
<feature type="domain" description="PAC" evidence="7">
    <location>
        <begin position="1204"/>
        <end position="1256"/>
    </location>
</feature>
<dbReference type="EMBL" id="JACLHY010000023">
    <property type="protein sequence ID" value="MBC8769866.1"/>
    <property type="molecule type" value="Genomic_DNA"/>
</dbReference>
<dbReference type="PANTHER" id="PTHR24422">
    <property type="entry name" value="CHEMOTAXIS PROTEIN METHYLTRANSFERASE"/>
    <property type="match status" value="1"/>
</dbReference>
<gene>
    <name evidence="10" type="ORF">H4O18_17840</name>
</gene>
<dbReference type="InterPro" id="IPR036097">
    <property type="entry name" value="HisK_dim/P_sf"/>
</dbReference>
<sequence>MDMKTPKKKLIISENCFPVVGIGASAGGLDAFKRLLKAIPESSGMAYVLVQHLDPTHESILQELLQKVTSIPVLEVTDEIIVVPDHVYIIPSNKMMIANDGVLELRPRPAKGENERNMPIDLFFRSLAEVHQSHSIGVVLSGTATDGTLGLKAIKDHGGITFAQDEESAAYSSMPNSAVQAGVVDFILPPGDIPRKIKEVAHIINGNGVENSGQKEEDTIYKQIIALLRVRKGTDFTYYKQTTIRRRILRRIAITKTMEPSAYLKYLRRDKQELDVLYMDLLIPVTEFFRNPEIFDKLYKKVIPNIIENKTFEDTIRVWVAGCSTGQEAYSIAIALYEVLVGRAPLSQFQKVQVFATDLSMPAIEKARSGMYSNSEVKGVSPDQLQRYFTKNNNGYQVNKSIRSCCVFAVHDFLKDPPFGKMDLISCRNVLIYLGGYLQKSALTTFHYALNPNGILWLGKSETTSGVPSHFRALDKKDKLFSRLEVPKRFIPTTGLRSEQSFNDLGGHGKIGNLRTDFQKTADDILLSRFTPAGVVINEAMDIVHFRGSTGRYLEPAPGKASLNLFRMAKHGLAFELRNILHKAKKENTAVVKENISVQLNGDETRNISIEAIPLPNIVEPHYLVLFHDRVLREGTLSAIGKKLPKKGDIGGKSKKNQKDLHIEQLEQELAQTREDMRSIIEEQEAANEELQSANEELMSGSEELQSLNEEMETSKEELHSTNEELMVVHQETIGLNEQLLAARDYAEGIVDTIHEPLLVLDRSLRIISANQAFYRTFEVNQKDTEGKLIFQLGNKQWDIPGLRTLLEDILPHKSTIENFEVARNYPNIGERNMLLNAREIRRDSEDEKLILLAIEDVTEKAMLRQKEKELLDRFENLLLQAPVAIMVLKGPEFLVELANEAYLGMVEKEKDFIGRPLFESLPELKLQGVKERLEGVMRNGVPYHGVELKILLLRKEKGEMGYFNLVYHPIHNEQNKVTGIMAVANEVTEKVRARQLVEESEYRYHNMIHSSPSLISVLKGENMTIEIANDAMLESWGKGKEIIGKSLFEVLPEAAEQGFEKLLLGVYRTGKSANAYEAPITRVRNGQAGIEYYTFMYQAQRNLQGEIEGVAIIANEVTPQAVLHQKLRESESHFRQMADLMPSKISNADIAGNVTYFNKNWLEFTGLDFKELKELGYHKIMHPEEVEEFGKRLEIALETGTNLEMEMRFLNKNGDYIWHLNIASPITDEKGDFQMWIGVSTDITEQISTRNRNQETYIMHSNVLEEQVLQRTAELRGSNDALQVSNSELKRLIKELEAFTYVASHDLQEPLRKIQTFIGRISDGESDGLTDKGKGYFQRVYAVSEQMRGLIKDLLDFSRLGSAERKFVETNLGAITEEVIREFEGLIDEKKATINCEEMDTVKVIPYQFRQLMYNLIANALKFSKPDNPPHITIKSKIAKGNKLEIKDLLPDKRYCQITVEDNGIGFKPEYGDQIFEVFKRLHGKEVYLGSGIGLAIVKRIIENHNGTITVEGELDRGARFDIYIPVF</sequence>
<dbReference type="PROSITE" id="PS50109">
    <property type="entry name" value="HIS_KIN"/>
    <property type="match status" value="1"/>
</dbReference>
<name>A0ABR7QRQ4_9FLAO</name>
<dbReference type="SMART" id="SM00138">
    <property type="entry name" value="MeTrc"/>
    <property type="match status" value="1"/>
</dbReference>
<dbReference type="Pfam" id="PF01339">
    <property type="entry name" value="CheB_methylest"/>
    <property type="match status" value="1"/>
</dbReference>
<organism evidence="10 11">
    <name type="scientific">Arenibacter arenosicollis</name>
    <dbReference type="NCBI Taxonomy" id="2762274"/>
    <lineage>
        <taxon>Bacteria</taxon>
        <taxon>Pseudomonadati</taxon>
        <taxon>Bacteroidota</taxon>
        <taxon>Flavobacteriia</taxon>
        <taxon>Flavobacteriales</taxon>
        <taxon>Flavobacteriaceae</taxon>
        <taxon>Arenibacter</taxon>
    </lineage>
</organism>
<dbReference type="EC" id="2.7.13.3" evidence="2"/>
<dbReference type="CDD" id="cd16434">
    <property type="entry name" value="CheB-CheR_fusion"/>
    <property type="match status" value="1"/>
</dbReference>
<dbReference type="SUPFAM" id="SSF52738">
    <property type="entry name" value="Methylesterase CheB, C-terminal domain"/>
    <property type="match status" value="1"/>
</dbReference>
<dbReference type="SUPFAM" id="SSF47757">
    <property type="entry name" value="Chemotaxis receptor methyltransferase CheR, N-terminal domain"/>
    <property type="match status" value="1"/>
</dbReference>
<dbReference type="Gene3D" id="1.10.287.130">
    <property type="match status" value="1"/>
</dbReference>
<dbReference type="InterPro" id="IPR013656">
    <property type="entry name" value="PAS_4"/>
</dbReference>
<dbReference type="InterPro" id="IPR022641">
    <property type="entry name" value="CheR_N"/>
</dbReference>
<feature type="domain" description="PAS" evidence="6">
    <location>
        <begin position="1131"/>
        <end position="1201"/>
    </location>
</feature>
<feature type="domain" description="CheB-type methylesterase" evidence="8">
    <location>
        <begin position="19"/>
        <end position="197"/>
    </location>
</feature>
<feature type="domain" description="Histidine kinase" evidence="5">
    <location>
        <begin position="1303"/>
        <end position="1529"/>
    </location>
</feature>
<dbReference type="Pfam" id="PF01739">
    <property type="entry name" value="CheR"/>
    <property type="match status" value="1"/>
</dbReference>
<keyword evidence="3" id="KW-0378">Hydrolase</keyword>
<dbReference type="PROSITE" id="PS50113">
    <property type="entry name" value="PAC"/>
    <property type="match status" value="2"/>
</dbReference>
<dbReference type="Pfam" id="PF02518">
    <property type="entry name" value="HATPase_c"/>
    <property type="match status" value="1"/>
</dbReference>
<dbReference type="Pfam" id="PF03705">
    <property type="entry name" value="CheR_N"/>
    <property type="match status" value="1"/>
</dbReference>
<dbReference type="Pfam" id="PF08448">
    <property type="entry name" value="PAS_4"/>
    <property type="match status" value="3"/>
</dbReference>
<dbReference type="InterPro" id="IPR022642">
    <property type="entry name" value="CheR_C"/>
</dbReference>
<dbReference type="InterPro" id="IPR035965">
    <property type="entry name" value="PAS-like_dom_sf"/>
</dbReference>
<evidence type="ECO:0000259" key="5">
    <source>
        <dbReference type="PROSITE" id="PS50109"/>
    </source>
</evidence>
<dbReference type="Proteomes" id="UP000618952">
    <property type="component" value="Unassembled WGS sequence"/>
</dbReference>
<dbReference type="NCBIfam" id="TIGR00229">
    <property type="entry name" value="sensory_box"/>
    <property type="match status" value="2"/>
</dbReference>
<dbReference type="PROSITE" id="PS50122">
    <property type="entry name" value="CHEB"/>
    <property type="match status" value="1"/>
</dbReference>
<dbReference type="SMART" id="SM00387">
    <property type="entry name" value="HATPase_c"/>
    <property type="match status" value="1"/>
</dbReference>
<evidence type="ECO:0000256" key="2">
    <source>
        <dbReference type="ARBA" id="ARBA00012438"/>
    </source>
</evidence>
<evidence type="ECO:0000256" key="1">
    <source>
        <dbReference type="ARBA" id="ARBA00000085"/>
    </source>
</evidence>
<dbReference type="CDD" id="cd00130">
    <property type="entry name" value="PAS"/>
    <property type="match status" value="2"/>
</dbReference>
<dbReference type="SUPFAM" id="SSF47384">
    <property type="entry name" value="Homodimeric domain of signal transducing histidine kinase"/>
    <property type="match status" value="1"/>
</dbReference>
<evidence type="ECO:0000259" key="6">
    <source>
        <dbReference type="PROSITE" id="PS50112"/>
    </source>
</evidence>
<dbReference type="SMART" id="SM00086">
    <property type="entry name" value="PAC"/>
    <property type="match status" value="2"/>
</dbReference>
<evidence type="ECO:0000313" key="10">
    <source>
        <dbReference type="EMBL" id="MBC8769866.1"/>
    </source>
</evidence>
<feature type="domain" description="PAC" evidence="7">
    <location>
        <begin position="945"/>
        <end position="1000"/>
    </location>
</feature>
<dbReference type="InterPro" id="IPR003594">
    <property type="entry name" value="HATPase_dom"/>
</dbReference>
<dbReference type="InterPro" id="IPR000780">
    <property type="entry name" value="CheR_MeTrfase"/>
</dbReference>
<dbReference type="InterPro" id="IPR000014">
    <property type="entry name" value="PAS"/>
</dbReference>
<dbReference type="SUPFAM" id="SSF55874">
    <property type="entry name" value="ATPase domain of HSP90 chaperone/DNA topoisomerase II/histidine kinase"/>
    <property type="match status" value="1"/>
</dbReference>
<dbReference type="Gene3D" id="3.30.450.20">
    <property type="entry name" value="PAS domain"/>
    <property type="match status" value="4"/>
</dbReference>
<dbReference type="InterPro" id="IPR005467">
    <property type="entry name" value="His_kinase_dom"/>
</dbReference>
<dbReference type="CDD" id="cd00082">
    <property type="entry name" value="HisKA"/>
    <property type="match status" value="1"/>
</dbReference>
<keyword evidence="11" id="KW-1185">Reference proteome</keyword>
<feature type="coiled-coil region" evidence="4">
    <location>
        <begin position="656"/>
        <end position="725"/>
    </location>
</feature>
<dbReference type="Gene3D" id="3.40.50.150">
    <property type="entry name" value="Vaccinia Virus protein VP39"/>
    <property type="match status" value="1"/>
</dbReference>
<accession>A0ABR7QRQ4</accession>
<dbReference type="Pfam" id="PF00512">
    <property type="entry name" value="HisKA"/>
    <property type="match status" value="1"/>
</dbReference>
<feature type="active site" evidence="3">
    <location>
        <position position="52"/>
    </location>
</feature>
<evidence type="ECO:0000259" key="8">
    <source>
        <dbReference type="PROSITE" id="PS50122"/>
    </source>
</evidence>
<proteinExistence type="predicted"/>
<dbReference type="InterPro" id="IPR036890">
    <property type="entry name" value="HATPase_C_sf"/>
</dbReference>
<evidence type="ECO:0000313" key="11">
    <source>
        <dbReference type="Proteomes" id="UP000618952"/>
    </source>
</evidence>
<evidence type="ECO:0000259" key="9">
    <source>
        <dbReference type="PROSITE" id="PS50123"/>
    </source>
</evidence>
<dbReference type="PROSITE" id="PS50112">
    <property type="entry name" value="PAS"/>
    <property type="match status" value="1"/>
</dbReference>
<dbReference type="PRINTS" id="PR00996">
    <property type="entry name" value="CHERMTFRASE"/>
</dbReference>
<dbReference type="CDD" id="cd02440">
    <property type="entry name" value="AdoMet_MTases"/>
    <property type="match status" value="1"/>
</dbReference>
<comment type="catalytic activity">
    <reaction evidence="1">
        <text>ATP + protein L-histidine = ADP + protein N-phospho-L-histidine.</text>
        <dbReference type="EC" id="2.7.13.3"/>
    </reaction>
</comment>
<dbReference type="Gene3D" id="3.30.565.10">
    <property type="entry name" value="Histidine kinase-like ATPase, C-terminal domain"/>
    <property type="match status" value="1"/>
</dbReference>
<dbReference type="SUPFAM" id="SSF53335">
    <property type="entry name" value="S-adenosyl-L-methionine-dependent methyltransferases"/>
    <property type="match status" value="1"/>
</dbReference>
<dbReference type="InterPro" id="IPR035909">
    <property type="entry name" value="CheB_C"/>
</dbReference>
<evidence type="ECO:0000256" key="3">
    <source>
        <dbReference type="PROSITE-ProRule" id="PRU00050"/>
    </source>
</evidence>
<feature type="active site" evidence="3">
    <location>
        <position position="25"/>
    </location>
</feature>
<dbReference type="Gene3D" id="3.40.50.180">
    <property type="entry name" value="Methylesterase CheB, C-terminal domain"/>
    <property type="match status" value="1"/>
</dbReference>
<dbReference type="PANTHER" id="PTHR24422:SF27">
    <property type="entry name" value="PROTEIN-GLUTAMATE O-METHYLTRANSFERASE"/>
    <property type="match status" value="1"/>
</dbReference>
<feature type="active site" evidence="3">
    <location>
        <position position="146"/>
    </location>
</feature>
<protein>
    <recommendedName>
        <fullName evidence="2">histidine kinase</fullName>
        <ecNumber evidence="2">2.7.13.3</ecNumber>
    </recommendedName>
</protein>
<dbReference type="SMART" id="SM00091">
    <property type="entry name" value="PAS"/>
    <property type="match status" value="4"/>
</dbReference>
<feature type="domain" description="CheR-type methyltransferase" evidence="9">
    <location>
        <begin position="221"/>
        <end position="487"/>
    </location>
</feature>
<dbReference type="InterPro" id="IPR003661">
    <property type="entry name" value="HisK_dim/P_dom"/>
</dbReference>
<dbReference type="Pfam" id="PF08447">
    <property type="entry name" value="PAS_3"/>
    <property type="match status" value="1"/>
</dbReference>
<dbReference type="InterPro" id="IPR050903">
    <property type="entry name" value="Bact_Chemotaxis_MeTrfase"/>
</dbReference>
<dbReference type="InterPro" id="IPR000673">
    <property type="entry name" value="Sig_transdc_resp-reg_Me-estase"/>
</dbReference>
<dbReference type="SUPFAM" id="SSF55785">
    <property type="entry name" value="PYP-like sensor domain (PAS domain)"/>
    <property type="match status" value="4"/>
</dbReference>